<dbReference type="OrthoDB" id="9806837at2"/>
<dbReference type="PROSITE" id="PS01295">
    <property type="entry name" value="ISPD"/>
    <property type="match status" value="1"/>
</dbReference>
<dbReference type="PANTHER" id="PTHR32125:SF4">
    <property type="entry name" value="2-C-METHYL-D-ERYTHRITOL 4-PHOSPHATE CYTIDYLYLTRANSFERASE, CHLOROPLASTIC"/>
    <property type="match status" value="1"/>
</dbReference>
<dbReference type="InterPro" id="IPR029044">
    <property type="entry name" value="Nucleotide-diphossugar_trans"/>
</dbReference>
<comment type="pathway">
    <text evidence="2 7">Isoprenoid biosynthesis; isopentenyl diphosphate biosynthesis via DXP pathway; isopentenyl diphosphate from 1-deoxy-D-xylulose 5-phosphate: step 2/6.</text>
</comment>
<keyword evidence="4 7" id="KW-0808">Transferase</keyword>
<dbReference type="Proteomes" id="UP000242850">
    <property type="component" value="Unassembled WGS sequence"/>
</dbReference>
<dbReference type="FunFam" id="3.90.550.10:FF:000003">
    <property type="entry name" value="2-C-methyl-D-erythritol 4-phosphate cytidylyltransferase"/>
    <property type="match status" value="1"/>
</dbReference>
<dbReference type="CDD" id="cd02516">
    <property type="entry name" value="CDP-ME_synthetase"/>
    <property type="match status" value="1"/>
</dbReference>
<evidence type="ECO:0000256" key="7">
    <source>
        <dbReference type="HAMAP-Rule" id="MF_00108"/>
    </source>
</evidence>
<gene>
    <name evidence="7" type="primary">ispD</name>
    <name evidence="8" type="ORF">SAMN05660865_01212</name>
</gene>
<dbReference type="Gene3D" id="3.90.550.10">
    <property type="entry name" value="Spore Coat Polysaccharide Biosynthesis Protein SpsA, Chain A"/>
    <property type="match status" value="1"/>
</dbReference>
<accession>A0A1H5VJD0</accession>
<reference evidence="9" key="1">
    <citation type="submission" date="2016-10" db="EMBL/GenBank/DDBJ databases">
        <authorList>
            <person name="Varghese N."/>
            <person name="Submissions S."/>
        </authorList>
    </citation>
    <scope>NUCLEOTIDE SEQUENCE [LARGE SCALE GENOMIC DNA]</scope>
    <source>
        <strain evidence="9">DSM 5463</strain>
    </source>
</reference>
<name>A0A1H5VJD0_9CLOT</name>
<comment type="similarity">
    <text evidence="3 7">Belongs to the IspD/TarI cytidylyltransferase family. IspD subfamily.</text>
</comment>
<evidence type="ECO:0000313" key="9">
    <source>
        <dbReference type="Proteomes" id="UP000242850"/>
    </source>
</evidence>
<evidence type="ECO:0000256" key="1">
    <source>
        <dbReference type="ARBA" id="ARBA00001282"/>
    </source>
</evidence>
<keyword evidence="5 7" id="KW-0548">Nucleotidyltransferase</keyword>
<organism evidence="8 9">
    <name type="scientific">Caloramator fervidus</name>
    <dbReference type="NCBI Taxonomy" id="29344"/>
    <lineage>
        <taxon>Bacteria</taxon>
        <taxon>Bacillati</taxon>
        <taxon>Bacillota</taxon>
        <taxon>Clostridia</taxon>
        <taxon>Eubacteriales</taxon>
        <taxon>Clostridiaceae</taxon>
        <taxon>Caloramator</taxon>
    </lineage>
</organism>
<evidence type="ECO:0000256" key="2">
    <source>
        <dbReference type="ARBA" id="ARBA00004787"/>
    </source>
</evidence>
<protein>
    <recommendedName>
        <fullName evidence="7">2-C-methyl-D-erythritol 4-phosphate cytidylyltransferase</fullName>
        <ecNumber evidence="7">2.7.7.60</ecNumber>
    </recommendedName>
    <alternativeName>
        <fullName evidence="7">4-diphosphocytidyl-2C-methyl-D-erythritol synthase</fullName>
    </alternativeName>
    <alternativeName>
        <fullName evidence="7">MEP cytidylyltransferase</fullName>
        <shortName evidence="7">MCT</shortName>
    </alternativeName>
</protein>
<dbReference type="UniPathway" id="UPA00056">
    <property type="reaction ID" value="UER00093"/>
</dbReference>
<keyword evidence="9" id="KW-1185">Reference proteome</keyword>
<comment type="function">
    <text evidence="7">Catalyzes the formation of 4-diphosphocytidyl-2-C-methyl-D-erythritol from CTP and 2-C-methyl-D-erythritol 4-phosphate (MEP).</text>
</comment>
<feature type="site" description="Positions MEP for the nucleophilic attack" evidence="7">
    <location>
        <position position="207"/>
    </location>
</feature>
<dbReference type="AlphaFoldDB" id="A0A1H5VJD0"/>
<evidence type="ECO:0000256" key="6">
    <source>
        <dbReference type="ARBA" id="ARBA00023229"/>
    </source>
</evidence>
<dbReference type="RefSeq" id="WP_103896166.1">
    <property type="nucleotide sequence ID" value="NZ_FNUK01000014.1"/>
</dbReference>
<dbReference type="InterPro" id="IPR050088">
    <property type="entry name" value="IspD/TarI_cytidylyltransf_bact"/>
</dbReference>
<dbReference type="Pfam" id="PF01128">
    <property type="entry name" value="IspD"/>
    <property type="match status" value="1"/>
</dbReference>
<dbReference type="SUPFAM" id="SSF53448">
    <property type="entry name" value="Nucleotide-diphospho-sugar transferases"/>
    <property type="match status" value="1"/>
</dbReference>
<sequence length="223" mass="24672">MVSAVIVAAGKGKRMGLGFNKVFAKVKGKEIIALTIEKFYASSYVNEIVVVVSEDEVEFFKENILKRYNFNNVKIAKGGEERQFSVYNGLLACSSSDIVLIHDGARPNIKDDMIKRSIDGALKYGATTLAVPVIDTIKIVEDGFSVETLNRNKLYAIQTPQTFRYDLILKAHENAIKNGIKATDDATLVEMLGHKVKIIEGSYDNIKVTTPKDILILELLATI</sequence>
<feature type="site" description="Transition state stabilizer" evidence="7">
    <location>
        <position position="21"/>
    </location>
</feature>
<evidence type="ECO:0000256" key="4">
    <source>
        <dbReference type="ARBA" id="ARBA00022679"/>
    </source>
</evidence>
<dbReference type="PANTHER" id="PTHR32125">
    <property type="entry name" value="2-C-METHYL-D-ERYTHRITOL 4-PHOSPHATE CYTIDYLYLTRANSFERASE, CHLOROPLASTIC"/>
    <property type="match status" value="1"/>
</dbReference>
<dbReference type="GO" id="GO:0050518">
    <property type="term" value="F:2-C-methyl-D-erythritol 4-phosphate cytidylyltransferase activity"/>
    <property type="evidence" value="ECO:0007669"/>
    <property type="project" value="UniProtKB-UniRule"/>
</dbReference>
<dbReference type="InterPro" id="IPR034683">
    <property type="entry name" value="IspD/TarI"/>
</dbReference>
<dbReference type="InterPro" id="IPR001228">
    <property type="entry name" value="IspD"/>
</dbReference>
<dbReference type="InterPro" id="IPR018294">
    <property type="entry name" value="ISPD_synthase_CS"/>
</dbReference>
<keyword evidence="6 7" id="KW-0414">Isoprene biosynthesis</keyword>
<feature type="site" description="Transition state stabilizer" evidence="7">
    <location>
        <position position="14"/>
    </location>
</feature>
<dbReference type="EC" id="2.7.7.60" evidence="7"/>
<evidence type="ECO:0000256" key="3">
    <source>
        <dbReference type="ARBA" id="ARBA00009789"/>
    </source>
</evidence>
<dbReference type="HAMAP" id="MF_00108">
    <property type="entry name" value="IspD"/>
    <property type="match status" value="1"/>
</dbReference>
<comment type="catalytic activity">
    <reaction evidence="1 7">
        <text>2-C-methyl-D-erythritol 4-phosphate + CTP + H(+) = 4-CDP-2-C-methyl-D-erythritol + diphosphate</text>
        <dbReference type="Rhea" id="RHEA:13429"/>
        <dbReference type="ChEBI" id="CHEBI:15378"/>
        <dbReference type="ChEBI" id="CHEBI:33019"/>
        <dbReference type="ChEBI" id="CHEBI:37563"/>
        <dbReference type="ChEBI" id="CHEBI:57823"/>
        <dbReference type="ChEBI" id="CHEBI:58262"/>
        <dbReference type="EC" id="2.7.7.60"/>
    </reaction>
</comment>
<proteinExistence type="inferred from homology"/>
<dbReference type="NCBIfam" id="TIGR00453">
    <property type="entry name" value="ispD"/>
    <property type="match status" value="1"/>
</dbReference>
<dbReference type="GO" id="GO:0019288">
    <property type="term" value="P:isopentenyl diphosphate biosynthetic process, methylerythritol 4-phosphate pathway"/>
    <property type="evidence" value="ECO:0007669"/>
    <property type="project" value="UniProtKB-UniRule"/>
</dbReference>
<dbReference type="EMBL" id="FNUK01000014">
    <property type="protein sequence ID" value="SEF86918.1"/>
    <property type="molecule type" value="Genomic_DNA"/>
</dbReference>
<feature type="site" description="Positions MEP for the nucleophilic attack" evidence="7">
    <location>
        <position position="151"/>
    </location>
</feature>
<evidence type="ECO:0000256" key="5">
    <source>
        <dbReference type="ARBA" id="ARBA00022695"/>
    </source>
</evidence>
<evidence type="ECO:0000313" key="8">
    <source>
        <dbReference type="EMBL" id="SEF86918.1"/>
    </source>
</evidence>